<comment type="similarity">
    <text evidence="2">Belongs to the ribonucleoside diphosphate reductase small chain family.</text>
</comment>
<dbReference type="STRING" id="287099.SAMN05660413_00006"/>
<evidence type="ECO:0000256" key="1">
    <source>
        <dbReference type="ARBA" id="ARBA00001962"/>
    </source>
</evidence>
<dbReference type="InterPro" id="IPR000358">
    <property type="entry name" value="RNR_small_fam"/>
</dbReference>
<dbReference type="GO" id="GO:0009263">
    <property type="term" value="P:deoxyribonucleotide biosynthetic process"/>
    <property type="evidence" value="ECO:0007669"/>
    <property type="project" value="InterPro"/>
</dbReference>
<dbReference type="PANTHER" id="PTHR23409">
    <property type="entry name" value="RIBONUCLEOSIDE-DIPHOSPHATE REDUCTASE SMALL CHAIN"/>
    <property type="match status" value="1"/>
</dbReference>
<dbReference type="InterPro" id="IPR033909">
    <property type="entry name" value="RNR_small"/>
</dbReference>
<dbReference type="CDD" id="cd01049">
    <property type="entry name" value="RNRR2"/>
    <property type="match status" value="1"/>
</dbReference>
<dbReference type="OrthoDB" id="9766544at2"/>
<dbReference type="Gene3D" id="1.10.620.20">
    <property type="entry name" value="Ribonucleotide Reductase, subunit A"/>
    <property type="match status" value="1"/>
</dbReference>
<dbReference type="SUPFAM" id="SSF47240">
    <property type="entry name" value="Ferritin-like"/>
    <property type="match status" value="1"/>
</dbReference>
<accession>A0A1I4XFL0</accession>
<dbReference type="RefSeq" id="WP_093404301.1">
    <property type="nucleotide sequence ID" value="NZ_FOVL01000001.1"/>
</dbReference>
<dbReference type="GO" id="GO:0004748">
    <property type="term" value="F:ribonucleoside-diphosphate reductase activity, thioredoxin disulfide as acceptor"/>
    <property type="evidence" value="ECO:0007669"/>
    <property type="project" value="UniProtKB-EC"/>
</dbReference>
<sequence>MSKSLQETTLKDDKNRFIIFPVKHNDIWDWYKKIESRFWTTHTDIADHKLEIKEQKLNTNEVHFVRNLMAFLAGSQNLLTQNITRKLNGDIPEANFCFDFQAVSENVYLESFSMLTRAFLNRPKTEERLFSEVNPQLKIVENHIKKWTSSGSLAEALVASAALNAIFFPAALSSLLWLKKRKDLAGLNYYCELISRDKAYHRDLAINLYSEKIKKDISSEKIREIILETENLIGDFLLKTLPVNLIGMPVEHIEHYLKLLSDDLFEKLGYETATQTDKRPSLAEQRVGKFQQAGRKIDNDSDKISFKTDL</sequence>
<name>A0A1I4XFL0_9FLAO</name>
<dbReference type="PANTHER" id="PTHR23409:SF18">
    <property type="entry name" value="RIBONUCLEOSIDE-DIPHOSPHATE REDUCTASE SUBUNIT M2"/>
    <property type="match status" value="1"/>
</dbReference>
<gene>
    <name evidence="4" type="ORF">SAMN05660413_00006</name>
</gene>
<reference evidence="4 5" key="1">
    <citation type="submission" date="2016-10" db="EMBL/GenBank/DDBJ databases">
        <authorList>
            <person name="de Groot N.N."/>
        </authorList>
    </citation>
    <scope>NUCLEOTIDE SEQUENCE [LARGE SCALE GENOMIC DNA]</scope>
    <source>
        <strain evidence="4 5">DSM 17794</strain>
    </source>
</reference>
<keyword evidence="5" id="KW-1185">Reference proteome</keyword>
<evidence type="ECO:0000313" key="5">
    <source>
        <dbReference type="Proteomes" id="UP000199153"/>
    </source>
</evidence>
<dbReference type="Pfam" id="PF00268">
    <property type="entry name" value="Ribonuc_red_sm"/>
    <property type="match status" value="1"/>
</dbReference>
<dbReference type="AlphaFoldDB" id="A0A1I4XFL0"/>
<dbReference type="InterPro" id="IPR009078">
    <property type="entry name" value="Ferritin-like_SF"/>
</dbReference>
<evidence type="ECO:0000256" key="2">
    <source>
        <dbReference type="ARBA" id="ARBA00009303"/>
    </source>
</evidence>
<dbReference type="Proteomes" id="UP000199153">
    <property type="component" value="Unassembled WGS sequence"/>
</dbReference>
<proteinExistence type="inferred from homology"/>
<evidence type="ECO:0000313" key="4">
    <source>
        <dbReference type="EMBL" id="SFN24711.1"/>
    </source>
</evidence>
<evidence type="ECO:0000256" key="3">
    <source>
        <dbReference type="ARBA" id="ARBA00012274"/>
    </source>
</evidence>
<organism evidence="4 5">
    <name type="scientific">Salegentibacter flavus</name>
    <dbReference type="NCBI Taxonomy" id="287099"/>
    <lineage>
        <taxon>Bacteria</taxon>
        <taxon>Pseudomonadati</taxon>
        <taxon>Bacteroidota</taxon>
        <taxon>Flavobacteriia</taxon>
        <taxon>Flavobacteriales</taxon>
        <taxon>Flavobacteriaceae</taxon>
        <taxon>Salegentibacter</taxon>
    </lineage>
</organism>
<comment type="cofactor">
    <cofactor evidence="1">
        <name>Fe cation</name>
        <dbReference type="ChEBI" id="CHEBI:24875"/>
    </cofactor>
</comment>
<dbReference type="EMBL" id="FOVL01000001">
    <property type="protein sequence ID" value="SFN24711.1"/>
    <property type="molecule type" value="Genomic_DNA"/>
</dbReference>
<protein>
    <recommendedName>
        <fullName evidence="3">ribonucleoside-diphosphate reductase</fullName>
        <ecNumber evidence="3">1.17.4.1</ecNumber>
    </recommendedName>
</protein>
<dbReference type="EC" id="1.17.4.1" evidence="3"/>
<dbReference type="InterPro" id="IPR012348">
    <property type="entry name" value="RNR-like"/>
</dbReference>
<dbReference type="UniPathway" id="UPA00326"/>